<sequence length="96" mass="10148">VSLVESGGGLQKPGGSLRLLCKASGFSLVHSNIGWTRQPMGKSLEYVAGLNQDGGASYAPGVRGRFGIFRDEAQGTVSLEIHSLRDGDEATYYCAK</sequence>
<keyword evidence="2" id="KW-1064">Adaptive immunity</keyword>
<keyword evidence="3" id="KW-1280">Immunoglobulin</keyword>
<evidence type="ECO:0000313" key="5">
    <source>
        <dbReference type="EMBL" id="NXT80709.1"/>
    </source>
</evidence>
<reference evidence="5 6" key="1">
    <citation type="submission" date="2019-09" db="EMBL/GenBank/DDBJ databases">
        <title>Bird 10,000 Genomes (B10K) Project - Family phase.</title>
        <authorList>
            <person name="Zhang G."/>
        </authorList>
    </citation>
    <scope>NUCLEOTIDE SEQUENCE [LARGE SCALE GENOMIC DNA]</scope>
    <source>
        <strain evidence="5">B10K-DU-011-47</strain>
        <tissue evidence="5">Mixed tissue sample</tissue>
    </source>
</reference>
<dbReference type="InterPro" id="IPR007110">
    <property type="entry name" value="Ig-like_dom"/>
</dbReference>
<organism evidence="5 6">
    <name type="scientific">Zapornia atra</name>
    <name type="common">Henderson crake</name>
    <dbReference type="NCBI Taxonomy" id="2585822"/>
    <lineage>
        <taxon>Eukaryota</taxon>
        <taxon>Metazoa</taxon>
        <taxon>Chordata</taxon>
        <taxon>Craniata</taxon>
        <taxon>Vertebrata</taxon>
        <taxon>Euteleostomi</taxon>
        <taxon>Archelosauria</taxon>
        <taxon>Archosauria</taxon>
        <taxon>Dinosauria</taxon>
        <taxon>Saurischia</taxon>
        <taxon>Theropoda</taxon>
        <taxon>Coelurosauria</taxon>
        <taxon>Aves</taxon>
        <taxon>Neognathae</taxon>
        <taxon>Neoaves</taxon>
        <taxon>Gruiformes</taxon>
        <taxon>Rallidae</taxon>
        <taxon>Zapornia</taxon>
    </lineage>
</organism>
<evidence type="ECO:0000256" key="2">
    <source>
        <dbReference type="ARBA" id="ARBA00023130"/>
    </source>
</evidence>
<dbReference type="InterPro" id="IPR013783">
    <property type="entry name" value="Ig-like_fold"/>
</dbReference>
<evidence type="ECO:0000259" key="4">
    <source>
        <dbReference type="PROSITE" id="PS50835"/>
    </source>
</evidence>
<keyword evidence="6" id="KW-1185">Reference proteome</keyword>
<dbReference type="Pfam" id="PF07686">
    <property type="entry name" value="V-set"/>
    <property type="match status" value="1"/>
</dbReference>
<evidence type="ECO:0000256" key="1">
    <source>
        <dbReference type="ARBA" id="ARBA00022859"/>
    </source>
</evidence>
<comment type="caution">
    <text evidence="5">The sequence shown here is derived from an EMBL/GenBank/DDBJ whole genome shotgun (WGS) entry which is preliminary data.</text>
</comment>
<dbReference type="PROSITE" id="PS50835">
    <property type="entry name" value="IG_LIKE"/>
    <property type="match status" value="1"/>
</dbReference>
<accession>A0A7L3FLC9</accession>
<evidence type="ECO:0000256" key="3">
    <source>
        <dbReference type="ARBA" id="ARBA00043265"/>
    </source>
</evidence>
<gene>
    <name evidence="5" type="primary">Hv05</name>
    <name evidence="5" type="ORF">ZAPATR_R13802</name>
</gene>
<evidence type="ECO:0000313" key="6">
    <source>
        <dbReference type="Proteomes" id="UP000557426"/>
    </source>
</evidence>
<dbReference type="GO" id="GO:0019814">
    <property type="term" value="C:immunoglobulin complex"/>
    <property type="evidence" value="ECO:0007669"/>
    <property type="project" value="UniProtKB-KW"/>
</dbReference>
<name>A0A7L3FLC9_9GRUI</name>
<dbReference type="AlphaFoldDB" id="A0A7L3FLC9"/>
<dbReference type="GO" id="GO:0002250">
    <property type="term" value="P:adaptive immune response"/>
    <property type="evidence" value="ECO:0007669"/>
    <property type="project" value="UniProtKB-KW"/>
</dbReference>
<dbReference type="InterPro" id="IPR013106">
    <property type="entry name" value="Ig_V-set"/>
</dbReference>
<feature type="domain" description="Ig-like" evidence="4">
    <location>
        <begin position="1"/>
        <end position="96"/>
    </location>
</feature>
<dbReference type="GO" id="GO:0005576">
    <property type="term" value="C:extracellular region"/>
    <property type="evidence" value="ECO:0007669"/>
    <property type="project" value="UniProtKB-ARBA"/>
</dbReference>
<feature type="non-terminal residue" evidence="5">
    <location>
        <position position="1"/>
    </location>
</feature>
<dbReference type="Proteomes" id="UP000557426">
    <property type="component" value="Unassembled WGS sequence"/>
</dbReference>
<dbReference type="InterPro" id="IPR050199">
    <property type="entry name" value="IgHV"/>
</dbReference>
<dbReference type="EMBL" id="VZTU01020381">
    <property type="protein sequence ID" value="NXT80709.1"/>
    <property type="molecule type" value="Genomic_DNA"/>
</dbReference>
<feature type="non-terminal residue" evidence="5">
    <location>
        <position position="96"/>
    </location>
</feature>
<keyword evidence="1" id="KW-0391">Immunity</keyword>
<dbReference type="Gene3D" id="2.60.40.10">
    <property type="entry name" value="Immunoglobulins"/>
    <property type="match status" value="1"/>
</dbReference>
<dbReference type="InterPro" id="IPR036179">
    <property type="entry name" value="Ig-like_dom_sf"/>
</dbReference>
<dbReference type="SMART" id="SM00406">
    <property type="entry name" value="IGv"/>
    <property type="match status" value="1"/>
</dbReference>
<dbReference type="SUPFAM" id="SSF48726">
    <property type="entry name" value="Immunoglobulin"/>
    <property type="match status" value="1"/>
</dbReference>
<proteinExistence type="predicted"/>
<protein>
    <submittedName>
        <fullName evidence="5">HV05 protein</fullName>
    </submittedName>
</protein>
<dbReference type="PANTHER" id="PTHR23266">
    <property type="entry name" value="IMMUNOGLOBULIN HEAVY CHAIN"/>
    <property type="match status" value="1"/>
</dbReference>